<dbReference type="EMBL" id="WJQU01000002">
    <property type="protein sequence ID" value="KAJ6642019.1"/>
    <property type="molecule type" value="Genomic_DNA"/>
</dbReference>
<dbReference type="Proteomes" id="UP001151699">
    <property type="component" value="Chromosome B"/>
</dbReference>
<comment type="caution">
    <text evidence="2">The sequence shown here is derived from an EMBL/GenBank/DDBJ whole genome shotgun (WGS) entry which is preliminary data.</text>
</comment>
<organism evidence="2 3">
    <name type="scientific">Pseudolycoriella hygida</name>
    <dbReference type="NCBI Taxonomy" id="35572"/>
    <lineage>
        <taxon>Eukaryota</taxon>
        <taxon>Metazoa</taxon>
        <taxon>Ecdysozoa</taxon>
        <taxon>Arthropoda</taxon>
        <taxon>Hexapoda</taxon>
        <taxon>Insecta</taxon>
        <taxon>Pterygota</taxon>
        <taxon>Neoptera</taxon>
        <taxon>Endopterygota</taxon>
        <taxon>Diptera</taxon>
        <taxon>Nematocera</taxon>
        <taxon>Sciaroidea</taxon>
        <taxon>Sciaridae</taxon>
        <taxon>Pseudolycoriella</taxon>
    </lineage>
</organism>
<keyword evidence="3" id="KW-1185">Reference proteome</keyword>
<feature type="non-terminal residue" evidence="2">
    <location>
        <position position="150"/>
    </location>
</feature>
<accession>A0A9Q0N1T6</accession>
<evidence type="ECO:0000256" key="1">
    <source>
        <dbReference type="SAM" id="MobiDB-lite"/>
    </source>
</evidence>
<feature type="region of interest" description="Disordered" evidence="1">
    <location>
        <begin position="1"/>
        <end position="23"/>
    </location>
</feature>
<gene>
    <name evidence="2" type="ORF">Bhyg_06965</name>
</gene>
<name>A0A9Q0N1T6_9DIPT</name>
<dbReference type="OrthoDB" id="429991at2759"/>
<feature type="region of interest" description="Disordered" evidence="1">
    <location>
        <begin position="39"/>
        <end position="65"/>
    </location>
</feature>
<proteinExistence type="predicted"/>
<evidence type="ECO:0000313" key="3">
    <source>
        <dbReference type="Proteomes" id="UP001151699"/>
    </source>
</evidence>
<evidence type="ECO:0000313" key="2">
    <source>
        <dbReference type="EMBL" id="KAJ6642019.1"/>
    </source>
</evidence>
<sequence>KENYSTISPGPATYPRDGGGKDRINTILPRDLANKFSMNSRRNIKLPPKSPGPAVYPSKEKETGDKNKIATIYPEETQLLPTMKGNYSMKDRQRRPAPNAYPVIEQKHNPKIFTVDLMKKMTAGKRSPVYSMGVRHTPRQKYLVLPEDEY</sequence>
<reference evidence="2" key="1">
    <citation type="submission" date="2022-07" db="EMBL/GenBank/DDBJ databases">
        <authorList>
            <person name="Trinca V."/>
            <person name="Uliana J.V.C."/>
            <person name="Torres T.T."/>
            <person name="Ward R.J."/>
            <person name="Monesi N."/>
        </authorList>
    </citation>
    <scope>NUCLEOTIDE SEQUENCE</scope>
    <source>
        <strain evidence="2">HSMRA1968</strain>
        <tissue evidence="2">Whole embryos</tissue>
    </source>
</reference>
<protein>
    <submittedName>
        <fullName evidence="2">Uncharacterized protein</fullName>
    </submittedName>
</protein>
<dbReference type="AlphaFoldDB" id="A0A9Q0N1T6"/>